<keyword evidence="4 7" id="KW-0238">DNA-binding</keyword>
<dbReference type="PANTHER" id="PTHR11352:SF0">
    <property type="entry name" value="PROLIFERATING CELL NUCLEAR ANTIGEN"/>
    <property type="match status" value="1"/>
</dbReference>
<evidence type="ECO:0000259" key="8">
    <source>
        <dbReference type="Pfam" id="PF00705"/>
    </source>
</evidence>
<keyword evidence="11" id="KW-1185">Reference proteome</keyword>
<dbReference type="InParanoid" id="E4X6F8"/>
<dbReference type="InterPro" id="IPR046938">
    <property type="entry name" value="DNA_clamp_sf"/>
</dbReference>
<accession>E4X6F8</accession>
<dbReference type="Pfam" id="PF02747">
    <property type="entry name" value="PCNA_C"/>
    <property type="match status" value="1"/>
</dbReference>
<dbReference type="CDD" id="cd00577">
    <property type="entry name" value="PCNA"/>
    <property type="match status" value="1"/>
</dbReference>
<dbReference type="InterPro" id="IPR022659">
    <property type="entry name" value="Pr_cel_nuc_antig_CS"/>
</dbReference>
<evidence type="ECO:0000256" key="5">
    <source>
        <dbReference type="ARBA" id="ARBA00023242"/>
    </source>
</evidence>
<dbReference type="EMBL" id="FN653027">
    <property type="protein sequence ID" value="CBY07813.1"/>
    <property type="molecule type" value="Genomic_DNA"/>
</dbReference>
<evidence type="ECO:0000256" key="1">
    <source>
        <dbReference type="ARBA" id="ARBA00004123"/>
    </source>
</evidence>
<comment type="similarity">
    <text evidence="2 7">Belongs to the PCNA family.</text>
</comment>
<keyword evidence="3 7" id="KW-0235">DNA replication</keyword>
<evidence type="ECO:0000256" key="7">
    <source>
        <dbReference type="RuleBase" id="RU003671"/>
    </source>
</evidence>
<dbReference type="SUPFAM" id="SSF55979">
    <property type="entry name" value="DNA clamp"/>
    <property type="match status" value="2"/>
</dbReference>
<proteinExistence type="inferred from homology"/>
<dbReference type="AlphaFoldDB" id="E4X6F8"/>
<dbReference type="FunFam" id="3.10.150.10:FF:000008">
    <property type="entry name" value="Proliferating cell nuclear antigen"/>
    <property type="match status" value="1"/>
</dbReference>
<dbReference type="NCBIfam" id="TIGR00590">
    <property type="entry name" value="pcna"/>
    <property type="match status" value="1"/>
</dbReference>
<dbReference type="PROSITE" id="PS01251">
    <property type="entry name" value="PCNA_1"/>
    <property type="match status" value="1"/>
</dbReference>
<reference evidence="10" key="1">
    <citation type="journal article" date="2010" name="Science">
        <title>Plasticity of animal genome architecture unmasked by rapid evolution of a pelagic tunicate.</title>
        <authorList>
            <person name="Denoeud F."/>
            <person name="Henriet S."/>
            <person name="Mungpakdee S."/>
            <person name="Aury J.M."/>
            <person name="Da Silva C."/>
            <person name="Brinkmann H."/>
            <person name="Mikhaleva J."/>
            <person name="Olsen L.C."/>
            <person name="Jubin C."/>
            <person name="Canestro C."/>
            <person name="Bouquet J.M."/>
            <person name="Danks G."/>
            <person name="Poulain J."/>
            <person name="Campsteijn C."/>
            <person name="Adamski M."/>
            <person name="Cross I."/>
            <person name="Yadetie F."/>
            <person name="Muffato M."/>
            <person name="Louis A."/>
            <person name="Butcher S."/>
            <person name="Tsagkogeorga G."/>
            <person name="Konrad A."/>
            <person name="Singh S."/>
            <person name="Jensen M.F."/>
            <person name="Cong E.H."/>
            <person name="Eikeseth-Otteraa H."/>
            <person name="Noel B."/>
            <person name="Anthouard V."/>
            <person name="Porcel B.M."/>
            <person name="Kachouri-Lafond R."/>
            <person name="Nishino A."/>
            <person name="Ugolini M."/>
            <person name="Chourrout P."/>
            <person name="Nishida H."/>
            <person name="Aasland R."/>
            <person name="Huzurbazar S."/>
            <person name="Westhof E."/>
            <person name="Delsuc F."/>
            <person name="Lehrach H."/>
            <person name="Reinhardt R."/>
            <person name="Weissenbach J."/>
            <person name="Roy S.W."/>
            <person name="Artiguenave F."/>
            <person name="Postlethwait J.H."/>
            <person name="Manak J.R."/>
            <person name="Thompson E.M."/>
            <person name="Jaillon O."/>
            <person name="Du Pasquier L."/>
            <person name="Boudinot P."/>
            <person name="Liberles D.A."/>
            <person name="Volff J.N."/>
            <person name="Philippe H."/>
            <person name="Lenhard B."/>
            <person name="Roest Crollius H."/>
            <person name="Wincker P."/>
            <person name="Chourrout D."/>
        </authorList>
    </citation>
    <scope>NUCLEOTIDE SEQUENCE [LARGE SCALE GENOMIC DNA]</scope>
</reference>
<feature type="domain" description="Proliferating cell nuclear antigen PCNA N-terminal" evidence="8">
    <location>
        <begin position="1"/>
        <end position="124"/>
    </location>
</feature>
<evidence type="ECO:0000256" key="2">
    <source>
        <dbReference type="ARBA" id="ARBA00010462"/>
    </source>
</evidence>
<dbReference type="InterPro" id="IPR022649">
    <property type="entry name" value="Pr_cel_nuc_antig_C"/>
</dbReference>
<evidence type="ECO:0000256" key="6">
    <source>
        <dbReference type="RuleBase" id="RU000641"/>
    </source>
</evidence>
<organism evidence="10">
    <name type="scientific">Oikopleura dioica</name>
    <name type="common">Tunicate</name>
    <dbReference type="NCBI Taxonomy" id="34765"/>
    <lineage>
        <taxon>Eukaryota</taxon>
        <taxon>Metazoa</taxon>
        <taxon>Chordata</taxon>
        <taxon>Tunicata</taxon>
        <taxon>Appendicularia</taxon>
        <taxon>Copelata</taxon>
        <taxon>Oikopleuridae</taxon>
        <taxon>Oikopleura</taxon>
    </lineage>
</organism>
<dbReference type="PRINTS" id="PR00339">
    <property type="entry name" value="PCNACYCLIN"/>
</dbReference>
<dbReference type="PANTHER" id="PTHR11352">
    <property type="entry name" value="PROLIFERATING CELL NUCLEAR ANTIGEN"/>
    <property type="match status" value="1"/>
</dbReference>
<evidence type="ECO:0000259" key="9">
    <source>
        <dbReference type="Pfam" id="PF02747"/>
    </source>
</evidence>
<feature type="domain" description="Proliferating cell nuclear antigen PCNA C-terminal" evidence="9">
    <location>
        <begin position="127"/>
        <end position="254"/>
    </location>
</feature>
<dbReference type="Proteomes" id="UP000001307">
    <property type="component" value="Unassembled WGS sequence"/>
</dbReference>
<dbReference type="InterPro" id="IPR022648">
    <property type="entry name" value="Pr_cel_nuc_antig_N"/>
</dbReference>
<name>E4X6F8_OIKDI</name>
<dbReference type="GO" id="GO:0006272">
    <property type="term" value="P:leading strand elongation"/>
    <property type="evidence" value="ECO:0007669"/>
    <property type="project" value="TreeGrafter"/>
</dbReference>
<dbReference type="InterPro" id="IPR000730">
    <property type="entry name" value="Pr_cel_nuc_antig"/>
</dbReference>
<dbReference type="GO" id="GO:0006275">
    <property type="term" value="P:regulation of DNA replication"/>
    <property type="evidence" value="ECO:0007669"/>
    <property type="project" value="InterPro"/>
</dbReference>
<dbReference type="FunCoup" id="E4X6F8">
    <property type="interactions" value="676"/>
</dbReference>
<dbReference type="FunFam" id="3.10.150.10:FF:000006">
    <property type="entry name" value="Proliferating cell nuclear antigen"/>
    <property type="match status" value="1"/>
</dbReference>
<dbReference type="GO" id="GO:0003677">
    <property type="term" value="F:DNA binding"/>
    <property type="evidence" value="ECO:0007669"/>
    <property type="project" value="UniProtKB-KW"/>
</dbReference>
<evidence type="ECO:0000313" key="11">
    <source>
        <dbReference type="Proteomes" id="UP000001307"/>
    </source>
</evidence>
<dbReference type="GO" id="GO:0030337">
    <property type="term" value="F:DNA polymerase processivity factor activity"/>
    <property type="evidence" value="ECO:0007669"/>
    <property type="project" value="InterPro"/>
</dbReference>
<dbReference type="GO" id="GO:0006298">
    <property type="term" value="P:mismatch repair"/>
    <property type="evidence" value="ECO:0007669"/>
    <property type="project" value="TreeGrafter"/>
</dbReference>
<comment type="subcellular location">
    <subcellularLocation>
        <location evidence="1 6">Nucleus</location>
    </subcellularLocation>
</comment>
<dbReference type="GO" id="GO:0043626">
    <property type="term" value="C:PCNA complex"/>
    <property type="evidence" value="ECO:0007669"/>
    <property type="project" value="TreeGrafter"/>
</dbReference>
<dbReference type="Pfam" id="PF00705">
    <property type="entry name" value="PCNA_N"/>
    <property type="match status" value="1"/>
</dbReference>
<dbReference type="Gene3D" id="3.10.150.10">
    <property type="entry name" value="DNA Polymerase III, subunit A, domain 2"/>
    <property type="match status" value="2"/>
</dbReference>
<sequence length="259" mass="28787">MFECRLSKAEVLKKVMDALKDLIKEGVWDVTCESFSLQSMDSSHVSLVQVELKSDGFESFRCDKNLALGVNMDTMQKLMKCSVNDDVLTIKAEDDGDLMTILFESQNGDKTSAYEMKLMDLDIEQLGIPDQDYSCVVKMPSGEFQRICRDLSIIGESVNITIVKSGVDFSAKGDIGSAKIHLTESANVDNEKDAVTIEVNEPVNLTFALRYLNFFTKATPLSGQVCLSISPDVPMVVKYEIEDLGSVKYFLAPKIEDDE</sequence>
<keyword evidence="5 6" id="KW-0539">Nucleus</keyword>
<dbReference type="OrthoDB" id="534348at2759"/>
<evidence type="ECO:0000256" key="4">
    <source>
        <dbReference type="ARBA" id="ARBA00023125"/>
    </source>
</evidence>
<gene>
    <name evidence="10" type="ORF">GSOID_T00003167001</name>
</gene>
<protein>
    <recommendedName>
        <fullName evidence="6">DNA sliding clamp PCNA</fullName>
    </recommendedName>
</protein>
<evidence type="ECO:0000256" key="3">
    <source>
        <dbReference type="ARBA" id="ARBA00022705"/>
    </source>
</evidence>
<evidence type="ECO:0000313" key="10">
    <source>
        <dbReference type="EMBL" id="CBY07813.1"/>
    </source>
</evidence>
<comment type="function">
    <text evidence="6">This protein is an auxiliary protein of DNA polymerase delta and is involved in the control of eukaryotic DNA replication by increasing the polymerase's processivity during elongation of the leading strand.</text>
</comment>
<dbReference type="GO" id="GO:0019985">
    <property type="term" value="P:translesion synthesis"/>
    <property type="evidence" value="ECO:0007669"/>
    <property type="project" value="TreeGrafter"/>
</dbReference>
<dbReference type="HAMAP" id="MF_00317">
    <property type="entry name" value="DNApol_clamp_arch"/>
    <property type="match status" value="1"/>
</dbReference>